<evidence type="ECO:0000256" key="2">
    <source>
        <dbReference type="ARBA" id="ARBA00004787"/>
    </source>
</evidence>
<feature type="site" description="Transition state stabilizer" evidence="7">
    <location>
        <position position="23"/>
    </location>
</feature>
<dbReference type="EMBL" id="JAUSUG010000014">
    <property type="protein sequence ID" value="MDQ0255980.1"/>
    <property type="molecule type" value="Genomic_DNA"/>
</dbReference>
<dbReference type="GO" id="GO:0050518">
    <property type="term" value="F:2-C-methyl-D-erythritol 4-phosphate cytidylyltransferase activity"/>
    <property type="evidence" value="ECO:0007669"/>
    <property type="project" value="UniProtKB-EC"/>
</dbReference>
<dbReference type="InterPro" id="IPR018294">
    <property type="entry name" value="ISPD_synthase_CS"/>
</dbReference>
<evidence type="ECO:0000256" key="1">
    <source>
        <dbReference type="ARBA" id="ARBA00001282"/>
    </source>
</evidence>
<feature type="site" description="Positions MEP for the nucleophilic attack" evidence="7">
    <location>
        <position position="209"/>
    </location>
</feature>
<dbReference type="Gene3D" id="3.90.550.10">
    <property type="entry name" value="Spore Coat Polysaccharide Biosynthesis Protein SpsA, Chain A"/>
    <property type="match status" value="1"/>
</dbReference>
<evidence type="ECO:0000256" key="7">
    <source>
        <dbReference type="HAMAP-Rule" id="MF_00108"/>
    </source>
</evidence>
<evidence type="ECO:0000256" key="3">
    <source>
        <dbReference type="ARBA" id="ARBA00009789"/>
    </source>
</evidence>
<dbReference type="PANTHER" id="PTHR32125:SF4">
    <property type="entry name" value="2-C-METHYL-D-ERYTHRITOL 4-PHOSPHATE CYTIDYLYLTRANSFERASE, CHLOROPLASTIC"/>
    <property type="match status" value="1"/>
</dbReference>
<dbReference type="PROSITE" id="PS01295">
    <property type="entry name" value="ISPD"/>
    <property type="match status" value="1"/>
</dbReference>
<evidence type="ECO:0000256" key="5">
    <source>
        <dbReference type="ARBA" id="ARBA00022695"/>
    </source>
</evidence>
<feature type="site" description="Positions MEP for the nucleophilic attack" evidence="7">
    <location>
        <position position="153"/>
    </location>
</feature>
<dbReference type="HAMAP" id="MF_00108">
    <property type="entry name" value="IspD"/>
    <property type="match status" value="1"/>
</dbReference>
<dbReference type="InterPro" id="IPR050088">
    <property type="entry name" value="IspD/TarI_cytidylyltransf_bact"/>
</dbReference>
<feature type="site" description="Transition state stabilizer" evidence="7">
    <location>
        <position position="16"/>
    </location>
</feature>
<gene>
    <name evidence="7" type="primary">ispD</name>
    <name evidence="8" type="ORF">J2S74_003379</name>
</gene>
<dbReference type="NCBIfam" id="TIGR00453">
    <property type="entry name" value="ispD"/>
    <property type="match status" value="1"/>
</dbReference>
<dbReference type="EC" id="2.7.7.60" evidence="7"/>
<evidence type="ECO:0000313" key="8">
    <source>
        <dbReference type="EMBL" id="MDQ0255980.1"/>
    </source>
</evidence>
<keyword evidence="4 7" id="KW-0808">Transferase</keyword>
<keyword evidence="9" id="KW-1185">Reference proteome</keyword>
<protein>
    <recommendedName>
        <fullName evidence="7">2-C-methyl-D-erythritol 4-phosphate cytidylyltransferase</fullName>
        <ecNumber evidence="7">2.7.7.60</ecNumber>
    </recommendedName>
    <alternativeName>
        <fullName evidence="7">4-diphosphocytidyl-2C-methyl-D-erythritol synthase</fullName>
    </alternativeName>
    <alternativeName>
        <fullName evidence="7">MEP cytidylyltransferase</fullName>
        <shortName evidence="7">MCT</shortName>
    </alternativeName>
</protein>
<evidence type="ECO:0000313" key="9">
    <source>
        <dbReference type="Proteomes" id="UP001230005"/>
    </source>
</evidence>
<evidence type="ECO:0000256" key="6">
    <source>
        <dbReference type="ARBA" id="ARBA00023229"/>
    </source>
</evidence>
<dbReference type="PANTHER" id="PTHR32125">
    <property type="entry name" value="2-C-METHYL-D-ERYTHRITOL 4-PHOSPHATE CYTIDYLYLTRANSFERASE, CHLOROPLASTIC"/>
    <property type="match status" value="1"/>
</dbReference>
<keyword evidence="6 7" id="KW-0414">Isoprene biosynthesis</keyword>
<comment type="function">
    <text evidence="7">Catalyzes the formation of 4-diphosphocytidyl-2-C-methyl-D-erythritol from CTP and 2-C-methyl-D-erythritol 4-phosphate (MEP).</text>
</comment>
<name>A0ABT9ZYE1_9BACI</name>
<reference evidence="8 9" key="1">
    <citation type="submission" date="2023-07" db="EMBL/GenBank/DDBJ databases">
        <title>Genomic Encyclopedia of Type Strains, Phase IV (KMG-IV): sequencing the most valuable type-strain genomes for metagenomic binning, comparative biology and taxonomic classification.</title>
        <authorList>
            <person name="Goeker M."/>
        </authorList>
    </citation>
    <scope>NUCLEOTIDE SEQUENCE [LARGE SCALE GENOMIC DNA]</scope>
    <source>
        <strain evidence="8 9">DSM 9768</strain>
    </source>
</reference>
<sequence>MEKYTVVIPAAGQGKRMKAGKNKQFLLMNQTPLLIHTLRVFEEDILCNSIILVCNKKELDTMHNLISDYQISKVEKIVPGGKERQQSVYEGIKAVKGNPVILIHDGARPFIKEAVIHDLLETVVSRGSAIVAVPVKDTVKQVNNGEVVETVDRSSLWAVQTPQAFRYETIIKAHQKAEDDNYLGTDDASLVEYIGEKVYIVEGDYENIKITTPEDLLFGEAIISSRKGEKK</sequence>
<dbReference type="InterPro" id="IPR029044">
    <property type="entry name" value="Nucleotide-diphossugar_trans"/>
</dbReference>
<dbReference type="InterPro" id="IPR034683">
    <property type="entry name" value="IspD/TarI"/>
</dbReference>
<accession>A0ABT9ZYE1</accession>
<comment type="caution">
    <text evidence="8">The sequence shown here is derived from an EMBL/GenBank/DDBJ whole genome shotgun (WGS) entry which is preliminary data.</text>
</comment>
<comment type="pathway">
    <text evidence="2 7">Isoprenoid biosynthesis; isopentenyl diphosphate biosynthesis via DXP pathway; isopentenyl diphosphate from 1-deoxy-D-xylulose 5-phosphate: step 2/6.</text>
</comment>
<comment type="similarity">
    <text evidence="3 7">Belongs to the IspD/TarI cytidylyltransferase family. IspD subfamily.</text>
</comment>
<dbReference type="SUPFAM" id="SSF53448">
    <property type="entry name" value="Nucleotide-diphospho-sugar transferases"/>
    <property type="match status" value="1"/>
</dbReference>
<dbReference type="Proteomes" id="UP001230005">
    <property type="component" value="Unassembled WGS sequence"/>
</dbReference>
<organism evidence="8 9">
    <name type="scientific">Evansella vedderi</name>
    <dbReference type="NCBI Taxonomy" id="38282"/>
    <lineage>
        <taxon>Bacteria</taxon>
        <taxon>Bacillati</taxon>
        <taxon>Bacillota</taxon>
        <taxon>Bacilli</taxon>
        <taxon>Bacillales</taxon>
        <taxon>Bacillaceae</taxon>
        <taxon>Evansella</taxon>
    </lineage>
</organism>
<comment type="catalytic activity">
    <reaction evidence="1 7">
        <text>2-C-methyl-D-erythritol 4-phosphate + CTP + H(+) = 4-CDP-2-C-methyl-D-erythritol + diphosphate</text>
        <dbReference type="Rhea" id="RHEA:13429"/>
        <dbReference type="ChEBI" id="CHEBI:15378"/>
        <dbReference type="ChEBI" id="CHEBI:33019"/>
        <dbReference type="ChEBI" id="CHEBI:37563"/>
        <dbReference type="ChEBI" id="CHEBI:57823"/>
        <dbReference type="ChEBI" id="CHEBI:58262"/>
        <dbReference type="EC" id="2.7.7.60"/>
    </reaction>
</comment>
<dbReference type="InterPro" id="IPR001228">
    <property type="entry name" value="IspD"/>
</dbReference>
<dbReference type="RefSeq" id="WP_307327315.1">
    <property type="nucleotide sequence ID" value="NZ_JAUSUG010000014.1"/>
</dbReference>
<keyword evidence="5 7" id="KW-0548">Nucleotidyltransferase</keyword>
<dbReference type="Pfam" id="PF01128">
    <property type="entry name" value="IspD"/>
    <property type="match status" value="1"/>
</dbReference>
<evidence type="ECO:0000256" key="4">
    <source>
        <dbReference type="ARBA" id="ARBA00022679"/>
    </source>
</evidence>
<dbReference type="CDD" id="cd02516">
    <property type="entry name" value="CDP-ME_synthetase"/>
    <property type="match status" value="1"/>
</dbReference>
<proteinExistence type="inferred from homology"/>